<evidence type="ECO:0000259" key="1">
    <source>
        <dbReference type="Pfam" id="PF00535"/>
    </source>
</evidence>
<reference evidence="2 3" key="1">
    <citation type="submission" date="2016-12" db="EMBL/GenBank/DDBJ databases">
        <title>Marinobacter lutaoensis whole genome sequencing.</title>
        <authorList>
            <person name="Verma A."/>
            <person name="Krishnamurthi S."/>
        </authorList>
    </citation>
    <scope>NUCLEOTIDE SEQUENCE [LARGE SCALE GENOMIC DNA]</scope>
    <source>
        <strain evidence="2 3">T5054</strain>
    </source>
</reference>
<gene>
    <name evidence="2" type="ORF">BTO32_03040</name>
</gene>
<dbReference type="InterPro" id="IPR050834">
    <property type="entry name" value="Glycosyltransf_2"/>
</dbReference>
<protein>
    <recommendedName>
        <fullName evidence="1">Glycosyltransferase 2-like domain-containing protein</fullName>
    </recommendedName>
</protein>
<feature type="domain" description="Glycosyltransferase 2-like" evidence="1">
    <location>
        <begin position="19"/>
        <end position="123"/>
    </location>
</feature>
<evidence type="ECO:0000313" key="3">
    <source>
        <dbReference type="Proteomes" id="UP000189339"/>
    </source>
</evidence>
<proteinExistence type="predicted"/>
<organism evidence="2 3">
    <name type="scientific">Marinobacter lutaoensis</name>
    <dbReference type="NCBI Taxonomy" id="135739"/>
    <lineage>
        <taxon>Bacteria</taxon>
        <taxon>Pseudomonadati</taxon>
        <taxon>Pseudomonadota</taxon>
        <taxon>Gammaproteobacteria</taxon>
        <taxon>Pseudomonadales</taxon>
        <taxon>Marinobacteraceae</taxon>
        <taxon>Marinobacter</taxon>
    </lineage>
</organism>
<dbReference type="Pfam" id="PF00535">
    <property type="entry name" value="Glycos_transf_2"/>
    <property type="match status" value="1"/>
</dbReference>
<sequence length="335" mass="37002">MGGSDLQSKGRPYSGEDLTVVIPAHNCAEFVAEAIASVEAQTIRPALIIVVENASSDGTRAVLESLVERCSVDLQVLHTDYPGVSNARNLGFSHAHTRLVAMLDADDMYCPDFLQKGLDAFNTVTSLQLFFGNRKPYSEGQVTGPSFLEQSRLVEVGFREAGHRIREVTGDLFSPLLRGNFIPPSATIVVREAAYRAGLFPLSLDSSEDRLFYSRLVRLGTVAYSLDSAALYRIHDLSKTRSSQLLHLRKNAVLCLKHLGLELSGKQLSGHEQRAIRTALREAAEKFFYTAAEEGPIGYAHACAWAKMVELRNPKPLWFQLKALRNSRRNSANVP</sequence>
<dbReference type="PANTHER" id="PTHR43685">
    <property type="entry name" value="GLYCOSYLTRANSFERASE"/>
    <property type="match status" value="1"/>
</dbReference>
<dbReference type="Proteomes" id="UP000189339">
    <property type="component" value="Unassembled WGS sequence"/>
</dbReference>
<dbReference type="SUPFAM" id="SSF53448">
    <property type="entry name" value="Nucleotide-diphospho-sugar transferases"/>
    <property type="match status" value="1"/>
</dbReference>
<dbReference type="OrthoDB" id="9069044at2"/>
<dbReference type="EMBL" id="MSCW01000001">
    <property type="protein sequence ID" value="ONF45444.1"/>
    <property type="molecule type" value="Genomic_DNA"/>
</dbReference>
<dbReference type="PANTHER" id="PTHR43685:SF2">
    <property type="entry name" value="GLYCOSYLTRANSFERASE 2-LIKE DOMAIN-CONTAINING PROTEIN"/>
    <property type="match status" value="1"/>
</dbReference>
<dbReference type="AlphaFoldDB" id="A0A1V2DXC3"/>
<keyword evidence="3" id="KW-1185">Reference proteome</keyword>
<evidence type="ECO:0000313" key="2">
    <source>
        <dbReference type="EMBL" id="ONF45444.1"/>
    </source>
</evidence>
<name>A0A1V2DXC3_9GAMM</name>
<dbReference type="InterPro" id="IPR029044">
    <property type="entry name" value="Nucleotide-diphossugar_trans"/>
</dbReference>
<dbReference type="STRING" id="135739.BTO32_03040"/>
<dbReference type="InterPro" id="IPR001173">
    <property type="entry name" value="Glyco_trans_2-like"/>
</dbReference>
<dbReference type="CDD" id="cd00761">
    <property type="entry name" value="Glyco_tranf_GTA_type"/>
    <property type="match status" value="1"/>
</dbReference>
<accession>A0A1V2DXC3</accession>
<comment type="caution">
    <text evidence="2">The sequence shown here is derived from an EMBL/GenBank/DDBJ whole genome shotgun (WGS) entry which is preliminary data.</text>
</comment>
<dbReference type="Gene3D" id="3.90.550.10">
    <property type="entry name" value="Spore Coat Polysaccharide Biosynthesis Protein SpsA, Chain A"/>
    <property type="match status" value="1"/>
</dbReference>